<accession>A0A836JTR3</accession>
<dbReference type="GO" id="GO:0045127">
    <property type="term" value="F:N-acetylglucosamine kinase activity"/>
    <property type="evidence" value="ECO:0007669"/>
    <property type="project" value="UniProtKB-EC"/>
</dbReference>
<reference evidence="6" key="1">
    <citation type="submission" date="2020-02" db="EMBL/GenBank/DDBJ databases">
        <title>Relaxed selection underlies rapid genomic changes in the transitions from sociality to social parasitism in ants.</title>
        <authorList>
            <person name="Bi X."/>
        </authorList>
    </citation>
    <scope>NUCLEOTIDE SEQUENCE</scope>
    <source>
        <strain evidence="6">BGI-DK2014c</strain>
        <tissue evidence="6">Whole body</tissue>
    </source>
</reference>
<protein>
    <recommendedName>
        <fullName evidence="3">N-acetyl-D-glucosamine kinase</fullName>
        <ecNumber evidence="2">2.7.1.59</ecNumber>
    </recommendedName>
    <alternativeName>
        <fullName evidence="4">GlcNAc kinase</fullName>
    </alternativeName>
</protein>
<dbReference type="InterPro" id="IPR002731">
    <property type="entry name" value="ATPase_BadF"/>
</dbReference>
<dbReference type="AlphaFoldDB" id="A0A836JTR3"/>
<dbReference type="InterPro" id="IPR043129">
    <property type="entry name" value="ATPase_NBD"/>
</dbReference>
<dbReference type="Gene3D" id="3.30.420.40">
    <property type="match status" value="1"/>
</dbReference>
<evidence type="ECO:0000259" key="5">
    <source>
        <dbReference type="Pfam" id="PF01869"/>
    </source>
</evidence>
<evidence type="ECO:0000256" key="4">
    <source>
        <dbReference type="ARBA" id="ARBA00031123"/>
    </source>
</evidence>
<evidence type="ECO:0000256" key="2">
    <source>
        <dbReference type="ARBA" id="ARBA00012122"/>
    </source>
</evidence>
<dbReference type="Proteomes" id="UP000668214">
    <property type="component" value="Unassembled WGS sequence"/>
</dbReference>
<dbReference type="SUPFAM" id="SSF53067">
    <property type="entry name" value="Actin-like ATPase domain"/>
    <property type="match status" value="2"/>
</dbReference>
<evidence type="ECO:0000313" key="6">
    <source>
        <dbReference type="EMBL" id="KAG5319300.1"/>
    </source>
</evidence>
<comment type="caution">
    <text evidence="6">The sequence shown here is derived from an EMBL/GenBank/DDBJ whole genome shotgun (WGS) entry which is preliminary data.</text>
</comment>
<dbReference type="InterPro" id="IPR039758">
    <property type="entry name" value="NAGK-like"/>
</dbReference>
<evidence type="ECO:0000313" key="7">
    <source>
        <dbReference type="Proteomes" id="UP000668214"/>
    </source>
</evidence>
<proteinExistence type="inferred from homology"/>
<feature type="domain" description="ATPase BadF/BadG/BcrA/BcrD type" evidence="5">
    <location>
        <begin position="62"/>
        <end position="344"/>
    </location>
</feature>
<keyword evidence="7" id="KW-1185">Reference proteome</keyword>
<dbReference type="PANTHER" id="PTHR12862:SF0">
    <property type="entry name" value="N-ACETYL-D-GLUCOSAMINE KINASE"/>
    <property type="match status" value="1"/>
</dbReference>
<gene>
    <name evidence="6" type="primary">Nagk</name>
    <name evidence="6" type="ORF">G6Z78_0008937</name>
</gene>
<dbReference type="EMBL" id="JAANIA010001745">
    <property type="protein sequence ID" value="KAG5319300.1"/>
    <property type="molecule type" value="Genomic_DNA"/>
</dbReference>
<evidence type="ECO:0000256" key="3">
    <source>
        <dbReference type="ARBA" id="ARBA00014974"/>
    </source>
</evidence>
<dbReference type="Pfam" id="PF01869">
    <property type="entry name" value="BcrAD_BadFG"/>
    <property type="match status" value="1"/>
</dbReference>
<keyword evidence="6" id="KW-0808">Transferase</keyword>
<feature type="non-terminal residue" evidence="6">
    <location>
        <position position="1"/>
    </location>
</feature>
<dbReference type="EC" id="2.7.1.59" evidence="2"/>
<sequence>KMAEKKKGKKIKKKKETVDEYQLRRNLREQAKMTKSADLMQETAMPTQVVEPQYSEDIRIGGIEGGATHSILTILDGKGAKLTEIKGPHTNHWVIGKDETAARLSAMIERGKQMLDIPENVPLDCVALTLSGCEEETINRQIVEILLEKYPQSAKDYVISSDTLGSLRTGLESGGIVLIAGTGSNALLMNPDGKIHSCGGWGHIMGDEGGAYWIAYRACKYVFDDIDGFIEAPESISYVWPAMKSYFNVTDRRSILPYVYANFDKSIIAGFAKEIAIGCERGDPLCLKIFEEAGQLLAKHIIAVSKKAHNDLKLAQGGLKVICVGSVWKSWEFMKNGFMNEIHNRNVVDELSLLHLTTSSALGACYLAAEKINCSFVKPYDSNVETFFHYKRDHYPETQKIEHSIELKNYMSDYNSAQVHGNEEST</sequence>
<evidence type="ECO:0000256" key="1">
    <source>
        <dbReference type="ARBA" id="ARBA00006198"/>
    </source>
</evidence>
<dbReference type="CDD" id="cd24078">
    <property type="entry name" value="ASKHA_NBD_NAGK_meta"/>
    <property type="match status" value="1"/>
</dbReference>
<feature type="non-terminal residue" evidence="6">
    <location>
        <position position="426"/>
    </location>
</feature>
<dbReference type="PANTHER" id="PTHR12862">
    <property type="entry name" value="BADF TYPE ATPASE DOMAIN-CONTAINING PROTEIN"/>
    <property type="match status" value="1"/>
</dbReference>
<organism evidence="6 7">
    <name type="scientific">Pseudoatta argentina</name>
    <dbReference type="NCBI Taxonomy" id="621737"/>
    <lineage>
        <taxon>Eukaryota</taxon>
        <taxon>Metazoa</taxon>
        <taxon>Ecdysozoa</taxon>
        <taxon>Arthropoda</taxon>
        <taxon>Hexapoda</taxon>
        <taxon>Insecta</taxon>
        <taxon>Pterygota</taxon>
        <taxon>Neoptera</taxon>
        <taxon>Endopterygota</taxon>
        <taxon>Hymenoptera</taxon>
        <taxon>Apocrita</taxon>
        <taxon>Aculeata</taxon>
        <taxon>Formicoidea</taxon>
        <taxon>Formicidae</taxon>
        <taxon>Myrmicinae</taxon>
        <taxon>Pseudoatta</taxon>
    </lineage>
</organism>
<keyword evidence="6" id="KW-0418">Kinase</keyword>
<comment type="similarity">
    <text evidence="1">Belongs to the eukaryotic-type N-acetylglucosamine kinase family.</text>
</comment>
<name>A0A836JTR3_9HYME</name>